<evidence type="ECO:0000313" key="4">
    <source>
        <dbReference type="Proteomes" id="UP000245793"/>
    </source>
</evidence>
<organism evidence="3 4">
    <name type="scientific">Ezakiella coagulans</name>
    <dbReference type="NCBI Taxonomy" id="46507"/>
    <lineage>
        <taxon>Bacteria</taxon>
        <taxon>Bacillati</taxon>
        <taxon>Bacillota</taxon>
        <taxon>Tissierellia</taxon>
        <taxon>Ezakiella</taxon>
    </lineage>
</organism>
<dbReference type="AlphaFoldDB" id="A0A2U1E5L3"/>
<feature type="transmembrane region" description="Helical" evidence="1">
    <location>
        <begin position="252"/>
        <end position="271"/>
    </location>
</feature>
<sequence>MNKNIDNINVADELFDKTMDVLKEMTPVNVLVVGKTGVGKSTLINAIFRENLATTGIGKPVTKSVMRITKENIPIVLYDTKGLELQKNESEIIAEVREFLKNKESENDPIHVAYFVVSAQSARIEDAEINLINELAKFMPVILVLSKYFGDEARELDKYMHSLDLNVADIIPVLAKEMRLSSSLVIKPQGLKELVQKTVSLIPEETKNSFINAQHADIDLKVKRARSWAKKYIATTFGVGFVPIPFSDASVLVPMQVAMLAHITAIFGLSLDKTRLTSIVAAVGGTGGATFLGRYIVSNVLKLIPGAGTILGGLISGSTASILTTALAFSYIETLAIMTKNEKEGKSMSVFELEELMKKLYKEHLSNKNDETKK</sequence>
<gene>
    <name evidence="3" type="ORF">C7381_102129</name>
</gene>
<dbReference type="InterPro" id="IPR027417">
    <property type="entry name" value="P-loop_NTPase"/>
</dbReference>
<evidence type="ECO:0000259" key="2">
    <source>
        <dbReference type="Pfam" id="PF01926"/>
    </source>
</evidence>
<dbReference type="EMBL" id="QEKV01000002">
    <property type="protein sequence ID" value="PVY95240.1"/>
    <property type="molecule type" value="Genomic_DNA"/>
</dbReference>
<feature type="transmembrane region" description="Helical" evidence="1">
    <location>
        <begin position="228"/>
        <end position="246"/>
    </location>
</feature>
<evidence type="ECO:0000256" key="1">
    <source>
        <dbReference type="SAM" id="Phobius"/>
    </source>
</evidence>
<feature type="transmembrane region" description="Helical" evidence="1">
    <location>
        <begin position="309"/>
        <end position="332"/>
    </location>
</feature>
<accession>A0A2U1E5L3</accession>
<protein>
    <submittedName>
        <fullName evidence="3">Uncharacterized protein (DUF697 family)</fullName>
    </submittedName>
</protein>
<comment type="caution">
    <text evidence="3">The sequence shown here is derived from an EMBL/GenBank/DDBJ whole genome shotgun (WGS) entry which is preliminary data.</text>
</comment>
<feature type="domain" description="G" evidence="2">
    <location>
        <begin position="30"/>
        <end position="147"/>
    </location>
</feature>
<name>A0A2U1E5L3_9FIRM</name>
<dbReference type="Proteomes" id="UP000245793">
    <property type="component" value="Unassembled WGS sequence"/>
</dbReference>
<dbReference type="GO" id="GO:0005525">
    <property type="term" value="F:GTP binding"/>
    <property type="evidence" value="ECO:0007669"/>
    <property type="project" value="InterPro"/>
</dbReference>
<evidence type="ECO:0000313" key="3">
    <source>
        <dbReference type="EMBL" id="PVY95240.1"/>
    </source>
</evidence>
<dbReference type="SUPFAM" id="SSF52540">
    <property type="entry name" value="P-loop containing nucleoside triphosphate hydrolases"/>
    <property type="match status" value="1"/>
</dbReference>
<keyword evidence="4" id="KW-1185">Reference proteome</keyword>
<dbReference type="InterPro" id="IPR006073">
    <property type="entry name" value="GTP-bd"/>
</dbReference>
<dbReference type="RefSeq" id="WP_034544775.1">
    <property type="nucleotide sequence ID" value="NZ_CAUPJO010000011.1"/>
</dbReference>
<dbReference type="Pfam" id="PF01926">
    <property type="entry name" value="MMR_HSR1"/>
    <property type="match status" value="1"/>
</dbReference>
<proteinExistence type="predicted"/>
<reference evidence="3 4" key="1">
    <citation type="submission" date="2018-04" db="EMBL/GenBank/DDBJ databases">
        <title>Genomic Encyclopedia of Type Strains, Phase IV (KMG-IV): sequencing the most valuable type-strain genomes for metagenomic binning, comparative biology and taxonomic classification.</title>
        <authorList>
            <person name="Goeker M."/>
        </authorList>
    </citation>
    <scope>NUCLEOTIDE SEQUENCE [LARGE SCALE GENOMIC DNA]</scope>
    <source>
        <strain evidence="3 4">DSM 20705</strain>
    </source>
</reference>
<dbReference type="Gene3D" id="3.40.50.300">
    <property type="entry name" value="P-loop containing nucleotide triphosphate hydrolases"/>
    <property type="match status" value="1"/>
</dbReference>
<keyword evidence="1" id="KW-1133">Transmembrane helix</keyword>
<keyword evidence="1" id="KW-0472">Membrane</keyword>
<feature type="transmembrane region" description="Helical" evidence="1">
    <location>
        <begin position="278"/>
        <end position="297"/>
    </location>
</feature>
<keyword evidence="1" id="KW-0812">Transmembrane</keyword>
<dbReference type="CDD" id="cd00882">
    <property type="entry name" value="Ras_like_GTPase"/>
    <property type="match status" value="1"/>
</dbReference>